<dbReference type="EMBL" id="JBGMDY010000005">
    <property type="protein sequence ID" value="KAL2334341.1"/>
    <property type="molecule type" value="Genomic_DNA"/>
</dbReference>
<evidence type="ECO:0000313" key="1">
    <source>
        <dbReference type="EMBL" id="KAL2334341.1"/>
    </source>
</evidence>
<sequence>MISVLFVSPGIVQTNVARDLPKLVQAAYRLIPSFLVLKKFKFIWNDVSEWLVIHVYLSDVEMHDI</sequence>
<evidence type="ECO:0000313" key="2">
    <source>
        <dbReference type="Proteomes" id="UP001603857"/>
    </source>
</evidence>
<proteinExistence type="predicted"/>
<protein>
    <submittedName>
        <fullName evidence="1">Uncharacterized protein</fullName>
    </submittedName>
</protein>
<organism evidence="1 2">
    <name type="scientific">Flemingia macrophylla</name>
    <dbReference type="NCBI Taxonomy" id="520843"/>
    <lineage>
        <taxon>Eukaryota</taxon>
        <taxon>Viridiplantae</taxon>
        <taxon>Streptophyta</taxon>
        <taxon>Embryophyta</taxon>
        <taxon>Tracheophyta</taxon>
        <taxon>Spermatophyta</taxon>
        <taxon>Magnoliopsida</taxon>
        <taxon>eudicotyledons</taxon>
        <taxon>Gunneridae</taxon>
        <taxon>Pentapetalae</taxon>
        <taxon>rosids</taxon>
        <taxon>fabids</taxon>
        <taxon>Fabales</taxon>
        <taxon>Fabaceae</taxon>
        <taxon>Papilionoideae</taxon>
        <taxon>50 kb inversion clade</taxon>
        <taxon>NPAAA clade</taxon>
        <taxon>indigoferoid/millettioid clade</taxon>
        <taxon>Phaseoleae</taxon>
        <taxon>Flemingia</taxon>
    </lineage>
</organism>
<gene>
    <name evidence="1" type="ORF">Fmac_015554</name>
</gene>
<dbReference type="AlphaFoldDB" id="A0ABD1MEZ7"/>
<keyword evidence="2" id="KW-1185">Reference proteome</keyword>
<name>A0ABD1MEZ7_9FABA</name>
<comment type="caution">
    <text evidence="1">The sequence shown here is derived from an EMBL/GenBank/DDBJ whole genome shotgun (WGS) entry which is preliminary data.</text>
</comment>
<accession>A0ABD1MEZ7</accession>
<reference evidence="1 2" key="1">
    <citation type="submission" date="2024-08" db="EMBL/GenBank/DDBJ databases">
        <title>Insights into the chromosomal genome structure of Flemingia macrophylla.</title>
        <authorList>
            <person name="Ding Y."/>
            <person name="Zhao Y."/>
            <person name="Bi W."/>
            <person name="Wu M."/>
            <person name="Zhao G."/>
            <person name="Gong Y."/>
            <person name="Li W."/>
            <person name="Zhang P."/>
        </authorList>
    </citation>
    <scope>NUCLEOTIDE SEQUENCE [LARGE SCALE GENOMIC DNA]</scope>
    <source>
        <strain evidence="1">DYQJB</strain>
        <tissue evidence="1">Leaf</tissue>
    </source>
</reference>
<dbReference type="Proteomes" id="UP001603857">
    <property type="component" value="Unassembled WGS sequence"/>
</dbReference>